<dbReference type="AlphaFoldDB" id="I5AZS8"/>
<keyword evidence="2" id="KW-1185">Reference proteome</keyword>
<evidence type="ECO:0000313" key="2">
    <source>
        <dbReference type="Proteomes" id="UP000005778"/>
    </source>
</evidence>
<reference evidence="1 2" key="2">
    <citation type="submission" date="2012-02" db="EMBL/GenBank/DDBJ databases">
        <title>Improved High-Quality Draft sequence of Desulfobacter postgatei 2ac9.</title>
        <authorList>
            <consortium name="US DOE Joint Genome Institute"/>
            <person name="Lucas S."/>
            <person name="Han J."/>
            <person name="Lapidus A."/>
            <person name="Cheng J.-F."/>
            <person name="Goodwin L."/>
            <person name="Pitluck S."/>
            <person name="Peters L."/>
            <person name="Ovchinnikova G."/>
            <person name="Held B."/>
            <person name="Detter J.C."/>
            <person name="Han C."/>
            <person name="Tapia R."/>
            <person name="Land M."/>
            <person name="Hauser L."/>
            <person name="Kyrpides N."/>
            <person name="Ivanova N."/>
            <person name="Pagani I."/>
            <person name="Orellana R."/>
            <person name="Lovley D."/>
            <person name="Woyke T."/>
        </authorList>
    </citation>
    <scope>NUCLEOTIDE SEQUENCE [LARGE SCALE GENOMIC DNA]</scope>
    <source>
        <strain evidence="1 2">2ac9</strain>
    </source>
</reference>
<proteinExistence type="predicted"/>
<sequence>MTVMMDIPEHFSPLAQLYHDMDKAWNQVAQQYGFQCKGCQDNCCLSLFFHHTHAEASFLQFGLQTLSPKDQKHVLTLSRDYCRQTFSDSAEKDNPAASKKIPCPLLKTGRCSLYHFRPMICRLHGLPHELHKPGFNVIKGPGCDAGKFDRRTYIPFDRTPFYKQMAVIEMNFRQLTGKTGKIKKTIAQILLNYKPIYLEKI</sequence>
<dbReference type="HOGENOM" id="CLU_1364398_0_0_7"/>
<dbReference type="RefSeq" id="WP_004071475.1">
    <property type="nucleotide sequence ID" value="NZ_CM001488.1"/>
</dbReference>
<gene>
    <name evidence="1" type="ORF">DespoDRAFT_00752</name>
</gene>
<evidence type="ECO:0000313" key="1">
    <source>
        <dbReference type="EMBL" id="EIM62741.1"/>
    </source>
</evidence>
<protein>
    <submittedName>
        <fullName evidence="1">Uncharacterized protein family (UPF0153)</fullName>
    </submittedName>
</protein>
<dbReference type="InterPro" id="IPR005358">
    <property type="entry name" value="Puta_zinc/iron-chelating_dom"/>
</dbReference>
<organism evidence="1 2">
    <name type="scientific">Desulfobacter postgatei 2ac9</name>
    <dbReference type="NCBI Taxonomy" id="879212"/>
    <lineage>
        <taxon>Bacteria</taxon>
        <taxon>Pseudomonadati</taxon>
        <taxon>Thermodesulfobacteriota</taxon>
        <taxon>Desulfobacteria</taxon>
        <taxon>Desulfobacterales</taxon>
        <taxon>Desulfobacteraceae</taxon>
        <taxon>Desulfobacter</taxon>
    </lineage>
</organism>
<dbReference type="eggNOG" id="COG0727">
    <property type="taxonomic scope" value="Bacteria"/>
</dbReference>
<dbReference type="Pfam" id="PF03692">
    <property type="entry name" value="CxxCxxCC"/>
    <property type="match status" value="1"/>
</dbReference>
<reference evidence="1 2" key="1">
    <citation type="submission" date="2011-09" db="EMBL/GenBank/DDBJ databases">
        <authorList>
            <consortium name="US DOE Joint Genome Institute (JGI-PGF)"/>
            <person name="Lucas S."/>
            <person name="Han J."/>
            <person name="Lapidus A."/>
            <person name="Cheng J.-F."/>
            <person name="Goodwin L."/>
            <person name="Pitluck S."/>
            <person name="Peters L."/>
            <person name="Land M.L."/>
            <person name="Hauser L."/>
            <person name="Orellana R."/>
            <person name="Lovley D."/>
            <person name="Woyke T.J."/>
        </authorList>
    </citation>
    <scope>NUCLEOTIDE SEQUENCE [LARGE SCALE GENOMIC DNA]</scope>
    <source>
        <strain evidence="1 2">2ac9</strain>
    </source>
</reference>
<dbReference type="STRING" id="879212.DespoDRAFT_00752"/>
<dbReference type="EMBL" id="CM001488">
    <property type="protein sequence ID" value="EIM62741.1"/>
    <property type="molecule type" value="Genomic_DNA"/>
</dbReference>
<accession>I5AZS8</accession>
<dbReference type="Proteomes" id="UP000005778">
    <property type="component" value="Chromosome"/>
</dbReference>
<name>I5AZS8_9BACT</name>